<feature type="compositionally biased region" description="Low complexity" evidence="1">
    <location>
        <begin position="611"/>
        <end position="629"/>
    </location>
</feature>
<accession>A0A2R7UEY9</accession>
<dbReference type="Gene3D" id="3.30.420.10">
    <property type="entry name" value="Ribonuclease H-like superfamily/Ribonuclease H"/>
    <property type="match status" value="1"/>
</dbReference>
<dbReference type="SUPFAM" id="SSF53098">
    <property type="entry name" value="Ribonuclease H-like"/>
    <property type="match status" value="1"/>
</dbReference>
<dbReference type="InterPro" id="IPR012337">
    <property type="entry name" value="RNaseH-like_sf"/>
</dbReference>
<evidence type="ECO:0000256" key="1">
    <source>
        <dbReference type="SAM" id="MobiDB-lite"/>
    </source>
</evidence>
<dbReference type="PROSITE" id="PS50994">
    <property type="entry name" value="INTEGRASE"/>
    <property type="match status" value="1"/>
</dbReference>
<evidence type="ECO:0000259" key="2">
    <source>
        <dbReference type="PROSITE" id="PS50994"/>
    </source>
</evidence>
<organism evidence="3 4">
    <name type="scientific">Pseudomonas plecoglossicida</name>
    <dbReference type="NCBI Taxonomy" id="70775"/>
    <lineage>
        <taxon>Bacteria</taxon>
        <taxon>Pseudomonadati</taxon>
        <taxon>Pseudomonadota</taxon>
        <taxon>Gammaproteobacteria</taxon>
        <taxon>Pseudomonadales</taxon>
        <taxon>Pseudomonadaceae</taxon>
        <taxon>Pseudomonas</taxon>
    </lineage>
</organism>
<feature type="region of interest" description="Disordered" evidence="1">
    <location>
        <begin position="611"/>
        <end position="650"/>
    </location>
</feature>
<proteinExistence type="predicted"/>
<protein>
    <submittedName>
        <fullName evidence="3">Transposase</fullName>
    </submittedName>
</protein>
<evidence type="ECO:0000313" key="4">
    <source>
        <dbReference type="Proteomes" id="UP000244874"/>
    </source>
</evidence>
<name>A0A2R7UEY9_PSEDL</name>
<gene>
    <name evidence="3" type="ORF">DBB42_26560</name>
</gene>
<comment type="caution">
    <text evidence="3">The sequence shown here is derived from an EMBL/GenBank/DDBJ whole genome shotgun (WGS) entry which is preliminary data.</text>
</comment>
<dbReference type="GO" id="GO:0003676">
    <property type="term" value="F:nucleic acid binding"/>
    <property type="evidence" value="ECO:0007669"/>
    <property type="project" value="InterPro"/>
</dbReference>
<dbReference type="AlphaFoldDB" id="A0A2R7UEY9"/>
<dbReference type="InterPro" id="IPR001584">
    <property type="entry name" value="Integrase_cat-core"/>
</dbReference>
<dbReference type="InterPro" id="IPR036397">
    <property type="entry name" value="RNaseH_sf"/>
</dbReference>
<sequence length="650" mass="74577">MAQFMNTLLKINIGEHYQFCGKEYQVVDIRSNIIQLRSLLTNKVIIYQSYERLALAHHRGELKKIQEAPFVTSSAPILAALSPAERTTMENRLCFVTACLKAWGGRLPRKPTCELASQIAKATGQKTPSYTTIYNWKNAYLQLGEDCLALTPKKRGSDLHRFYRQPESVQAIIEDNIATLWHTRTPCSQTVLIDSIELALRDHNDRVQPEQQLHIPSRSTLYRIISDLDTYELDRYQMDPQDALKKQHWSRKSPPLSRRLELVEGDTHELDVQTCDSHGKLIGRPWITVLIDVKTRVIVGWDISYNPPSTAKTLRALKQSLLRENPYGGLATYYRVDNGAEFVAERIKQIFAQLGTHITFCEIGGPNKKPHIESFFGTWTEGIVQTLRGTTFSKPSRYDSEGNAIYTIMEVNEIFKKWIETVYHQTCHSELNMSPQEAWDIEESSKDTFGTKKYDKEDLNRRFLQVAYITPNNGRLRYKGLAWTAPSIPYLATKKNRAPKLRVLYDESELGHAWVCDPKQPTKIFIVKAVSPEYQDGLTMHLHLEIKKNIRFKMQNENYRAARDERVRLLREIALKNKTKRNRKANAIANEMGDFKALSQLDEEVIRTSAPLPTTASSSHYHTHPSTPSKYSVKEINNGPQTKGNDPEEI</sequence>
<evidence type="ECO:0000313" key="3">
    <source>
        <dbReference type="EMBL" id="PTU49209.1"/>
    </source>
</evidence>
<dbReference type="GO" id="GO:0015074">
    <property type="term" value="P:DNA integration"/>
    <property type="evidence" value="ECO:0007669"/>
    <property type="project" value="InterPro"/>
</dbReference>
<reference evidence="3 4" key="1">
    <citation type="submission" date="2018-04" db="EMBL/GenBank/DDBJ databases">
        <authorList>
            <person name="Go L.Y."/>
            <person name="Mitchell J.A."/>
        </authorList>
    </citation>
    <scope>NUCLEOTIDE SEQUENCE [LARGE SCALE GENOMIC DNA]</scope>
    <source>
        <strain evidence="3 4">KCJK7865</strain>
    </source>
</reference>
<dbReference type="Proteomes" id="UP000244874">
    <property type="component" value="Unassembled WGS sequence"/>
</dbReference>
<feature type="domain" description="Integrase catalytic" evidence="2">
    <location>
        <begin position="251"/>
        <end position="443"/>
    </location>
</feature>
<dbReference type="EMBL" id="QANO01000193">
    <property type="protein sequence ID" value="PTU49209.1"/>
    <property type="molecule type" value="Genomic_DNA"/>
</dbReference>